<dbReference type="GO" id="GO:0016757">
    <property type="term" value="F:glycosyltransferase activity"/>
    <property type="evidence" value="ECO:0007669"/>
    <property type="project" value="UniProtKB-KW"/>
</dbReference>
<dbReference type="Pfam" id="PF13579">
    <property type="entry name" value="Glyco_trans_4_4"/>
    <property type="match status" value="1"/>
</dbReference>
<dbReference type="SUPFAM" id="SSF53756">
    <property type="entry name" value="UDP-Glycosyltransferase/glycogen phosphorylase"/>
    <property type="match status" value="1"/>
</dbReference>
<sequence>MNVVCLNAGYSTPDAPAAALRTIARGLVQRGHEVTVVALDEPGGAPDEAIDGVRVLRLAPSRPTPLTLWHWLARDGAGRQDAALALLLRRLFSTRKPDAVCVHDLGPLTATAWRICAEAGVPVAQVLHDYRVICERRTLLRQPACALPCDNCVAAQGQLRAASGRVDAVVGVSRAVLRAHLAAGLFAGARYEAVIESALDLAPAPVPPRRRPRLEFGYRGPIAPGSGVETLCATFARLHAAHGDAIRLTVSGTGNAGTHPWHGNTVGAPRQAIGRDGHHAQAELPGHETPADDAAHAALLRARYGRDHGIEFTGPMPARDFHAGLDLSIAPAEWEVPWPTAVIESIGHGVPVVAARRGALTEVIAPGVNGLFYEPDAADGLATVLDMLIDDPLRIRAMHRRCRPSIARLLDVERMIDEHEEVIHALTLPRREHARRLHPAD</sequence>
<protein>
    <submittedName>
        <fullName evidence="5">Glycosyltransferase</fullName>
        <ecNumber evidence="5">2.4.-.-</ecNumber>
    </submittedName>
</protein>
<proteinExistence type="predicted"/>
<dbReference type="Proteomes" id="UP000675920">
    <property type="component" value="Unplaced"/>
</dbReference>
<keyword evidence="2" id="KW-0808">Transferase</keyword>
<dbReference type="PANTHER" id="PTHR12526:SF510">
    <property type="entry name" value="D-INOSITOL 3-PHOSPHATE GLYCOSYLTRANSFERASE"/>
    <property type="match status" value="1"/>
</dbReference>
<evidence type="ECO:0000313" key="5">
    <source>
        <dbReference type="RefSeq" id="WP_028312993.1"/>
    </source>
</evidence>
<dbReference type="Pfam" id="PF13692">
    <property type="entry name" value="Glyco_trans_1_4"/>
    <property type="match status" value="1"/>
</dbReference>
<keyword evidence="4" id="KW-1185">Reference proteome</keyword>
<dbReference type="InterPro" id="IPR028098">
    <property type="entry name" value="Glyco_trans_4-like_N"/>
</dbReference>
<evidence type="ECO:0000313" key="4">
    <source>
        <dbReference type="Proteomes" id="UP000675920"/>
    </source>
</evidence>
<dbReference type="OrthoDB" id="267270at2"/>
<dbReference type="EC" id="2.4.-.-" evidence="5"/>
<accession>A0A8B6X750</accession>
<organism evidence="4 5">
    <name type="scientific">Derxia gummosa DSM 723</name>
    <dbReference type="NCBI Taxonomy" id="1121388"/>
    <lineage>
        <taxon>Bacteria</taxon>
        <taxon>Pseudomonadati</taxon>
        <taxon>Pseudomonadota</taxon>
        <taxon>Betaproteobacteria</taxon>
        <taxon>Burkholderiales</taxon>
        <taxon>Alcaligenaceae</taxon>
        <taxon>Derxia</taxon>
    </lineage>
</organism>
<dbReference type="RefSeq" id="WP_028312993.1">
    <property type="nucleotide sequence ID" value="NZ_KI519499.1"/>
</dbReference>
<name>A0A8B6X750_9BURK</name>
<feature type="domain" description="Glycosyltransferase subfamily 4-like N-terminal" evidence="3">
    <location>
        <begin position="17"/>
        <end position="185"/>
    </location>
</feature>
<dbReference type="PANTHER" id="PTHR12526">
    <property type="entry name" value="GLYCOSYLTRANSFERASE"/>
    <property type="match status" value="1"/>
</dbReference>
<dbReference type="AlphaFoldDB" id="A0A8B6X750"/>
<evidence type="ECO:0000256" key="2">
    <source>
        <dbReference type="ARBA" id="ARBA00022679"/>
    </source>
</evidence>
<reference evidence="5" key="1">
    <citation type="submission" date="2025-08" db="UniProtKB">
        <authorList>
            <consortium name="RefSeq"/>
        </authorList>
    </citation>
    <scope>IDENTIFICATION</scope>
</reference>
<dbReference type="Gene3D" id="3.40.50.2000">
    <property type="entry name" value="Glycogen Phosphorylase B"/>
    <property type="match status" value="2"/>
</dbReference>
<evidence type="ECO:0000259" key="3">
    <source>
        <dbReference type="Pfam" id="PF13579"/>
    </source>
</evidence>
<keyword evidence="1" id="KW-0328">Glycosyltransferase</keyword>
<evidence type="ECO:0000256" key="1">
    <source>
        <dbReference type="ARBA" id="ARBA00022676"/>
    </source>
</evidence>